<evidence type="ECO:0000313" key="1">
    <source>
        <dbReference type="Ensembl" id="ENSZLMP00000014613.1"/>
    </source>
</evidence>
<sequence>NRPLSPPCMAQPRLQVSPHPFCPKWQCQCALYLSHSPPFPTVMPPFIRAGETQNPHSNSHAL</sequence>
<name>A0A8D2PN95_ZOSLA</name>
<dbReference type="AlphaFoldDB" id="A0A8D2PN95"/>
<organism evidence="1 2">
    <name type="scientific">Zosterops lateralis melanops</name>
    <dbReference type="NCBI Taxonomy" id="1220523"/>
    <lineage>
        <taxon>Eukaryota</taxon>
        <taxon>Metazoa</taxon>
        <taxon>Chordata</taxon>
        <taxon>Craniata</taxon>
        <taxon>Vertebrata</taxon>
        <taxon>Euteleostomi</taxon>
        <taxon>Archelosauria</taxon>
        <taxon>Archosauria</taxon>
        <taxon>Dinosauria</taxon>
        <taxon>Saurischia</taxon>
        <taxon>Theropoda</taxon>
        <taxon>Coelurosauria</taxon>
        <taxon>Aves</taxon>
        <taxon>Neognathae</taxon>
        <taxon>Neoaves</taxon>
        <taxon>Telluraves</taxon>
        <taxon>Australaves</taxon>
        <taxon>Passeriformes</taxon>
        <taxon>Sylvioidea</taxon>
        <taxon>Zosteropidae</taxon>
        <taxon>Zosterops</taxon>
    </lineage>
</organism>
<dbReference type="Ensembl" id="ENSZLMT00000015017.1">
    <property type="protein sequence ID" value="ENSZLMP00000014613.1"/>
    <property type="gene ID" value="ENSZLMG00000010166.1"/>
</dbReference>
<reference evidence="1" key="2">
    <citation type="submission" date="2025-09" db="UniProtKB">
        <authorList>
            <consortium name="Ensembl"/>
        </authorList>
    </citation>
    <scope>IDENTIFICATION</scope>
</reference>
<accession>A0A8D2PN95</accession>
<protein>
    <submittedName>
        <fullName evidence="1">Uncharacterized protein</fullName>
    </submittedName>
</protein>
<keyword evidence="2" id="KW-1185">Reference proteome</keyword>
<proteinExistence type="predicted"/>
<dbReference type="Proteomes" id="UP000694401">
    <property type="component" value="Unassembled WGS sequence"/>
</dbReference>
<evidence type="ECO:0000313" key="2">
    <source>
        <dbReference type="Proteomes" id="UP000694401"/>
    </source>
</evidence>
<reference evidence="1" key="1">
    <citation type="submission" date="2025-08" db="UniProtKB">
        <authorList>
            <consortium name="Ensembl"/>
        </authorList>
    </citation>
    <scope>IDENTIFICATION</scope>
</reference>